<evidence type="ECO:0000313" key="2">
    <source>
        <dbReference type="EMBL" id="KAG2429391.1"/>
    </source>
</evidence>
<feature type="region of interest" description="Disordered" evidence="1">
    <location>
        <begin position="469"/>
        <end position="504"/>
    </location>
</feature>
<dbReference type="AlphaFoldDB" id="A0A835SPH2"/>
<gene>
    <name evidence="2" type="ORF">HYH02_014048</name>
</gene>
<protein>
    <recommendedName>
        <fullName evidence="4">Pentacotripeptide-repeat region of PRORP domain-containing protein</fullName>
    </recommendedName>
</protein>
<dbReference type="InterPro" id="IPR011990">
    <property type="entry name" value="TPR-like_helical_dom_sf"/>
</dbReference>
<evidence type="ECO:0000313" key="3">
    <source>
        <dbReference type="Proteomes" id="UP000613740"/>
    </source>
</evidence>
<feature type="compositionally biased region" description="Low complexity" evidence="1">
    <location>
        <begin position="484"/>
        <end position="504"/>
    </location>
</feature>
<feature type="region of interest" description="Disordered" evidence="1">
    <location>
        <begin position="419"/>
        <end position="448"/>
    </location>
</feature>
<organism evidence="2 3">
    <name type="scientific">Chlamydomonas schloesseri</name>
    <dbReference type="NCBI Taxonomy" id="2026947"/>
    <lineage>
        <taxon>Eukaryota</taxon>
        <taxon>Viridiplantae</taxon>
        <taxon>Chlorophyta</taxon>
        <taxon>core chlorophytes</taxon>
        <taxon>Chlorophyceae</taxon>
        <taxon>CS clade</taxon>
        <taxon>Chlamydomonadales</taxon>
        <taxon>Chlamydomonadaceae</taxon>
        <taxon>Chlamydomonas</taxon>
    </lineage>
</organism>
<feature type="compositionally biased region" description="Gly residues" evidence="1">
    <location>
        <begin position="437"/>
        <end position="448"/>
    </location>
</feature>
<comment type="caution">
    <text evidence="2">The sequence shown here is derived from an EMBL/GenBank/DDBJ whole genome shotgun (WGS) entry which is preliminary data.</text>
</comment>
<feature type="compositionally biased region" description="Low complexity" evidence="1">
    <location>
        <begin position="168"/>
        <end position="196"/>
    </location>
</feature>
<feature type="compositionally biased region" description="Low complexity" evidence="1">
    <location>
        <begin position="1"/>
        <end position="15"/>
    </location>
</feature>
<feature type="compositionally biased region" description="Low complexity" evidence="1">
    <location>
        <begin position="294"/>
        <end position="310"/>
    </location>
</feature>
<sequence>MACGSAAVASAPSPSFLGRPLQQPPSGGGRHLATAAAAAAAGSGAGAGAGAGAVPVAAMAGPRRLSPEADAFQKHWYGEVNTGPVSGGGRGGGAHPLAAPSADEQAAVYAKHSQAVRLLVGWLRERRACPPDSEARRTYDVDGRLANRAMQVIRDLEYARPDKRRPWQQQQQQQQRGRQGQGEAAAAAAATTTATTGGSGHLSLDEMIEAVETLAADAPSMGFTLTDRHFELLLDLYVQKAEGGGGDGEGVDAFRAGLAARAAAVQQQMALQLVHVTPTALGALLTCLALDTGGRSRSGSSGRGSSSPGSSGSGGSGARAMSAAEKLAAGVRLVDAHLRPITGGGGAAAAASGPGAGVVAAARLRERLEDLMVTALEQRNWAAYGKVRSVVLAYTRQPPSRRVLAAALSAAAATNAEALDTAAAAEEEQEQELGAAAAGGGSGGGGGWRLAAAREQAANALEQLAERHKREPPYTAVPLPSPPQQQQQQDQQPQQGPQGPAAAAYKRRLVAARWREQAAKAAEEALLEAEESGLVAVLRAAAAAGDDALADQAYDRLRWTAARRLQLAAATAAAAGGEGAAAATAAPPAVGAAATAAAIPPSATLAVLALAAARGDYRRAVGLVAALAELDQARKRYAGEGAPAAQQLARRAAKDRAAMEAAVSAYGGLGPLSEQLVASEAATVAYYTELLRHVADAAAGGGAAAPFGGSAVPFGPPLRAAAARRDLTSVAGLIKQMRELGCAPTADSYAAVIDASYRAGKPERVPGLLALMAEEGLSASAAVWELQLRAAAELPANDASGGGLAAVAQRALAEAAPEREGARGVVAISGKVLEELRSLAQVRGDGRAAALLGSLLTAQEEVRRAWRQAKKVAAWQAAQAREAAREQRQQQRWQRRDGQKREEEAQE</sequence>
<feature type="region of interest" description="Disordered" evidence="1">
    <location>
        <begin position="880"/>
        <end position="907"/>
    </location>
</feature>
<dbReference type="EMBL" id="JAEHOD010000086">
    <property type="protein sequence ID" value="KAG2429391.1"/>
    <property type="molecule type" value="Genomic_DNA"/>
</dbReference>
<feature type="region of interest" description="Disordered" evidence="1">
    <location>
        <begin position="294"/>
        <end position="319"/>
    </location>
</feature>
<reference evidence="2" key="1">
    <citation type="journal article" date="2020" name="bioRxiv">
        <title>Comparative genomics of Chlamydomonas.</title>
        <authorList>
            <person name="Craig R.J."/>
            <person name="Hasan A.R."/>
            <person name="Ness R.W."/>
            <person name="Keightley P.D."/>
        </authorList>
    </citation>
    <scope>NUCLEOTIDE SEQUENCE</scope>
    <source>
        <strain evidence="2">CCAP 11/173</strain>
    </source>
</reference>
<proteinExistence type="predicted"/>
<feature type="region of interest" description="Disordered" evidence="1">
    <location>
        <begin position="157"/>
        <end position="201"/>
    </location>
</feature>
<keyword evidence="3" id="KW-1185">Reference proteome</keyword>
<dbReference type="Proteomes" id="UP000613740">
    <property type="component" value="Unassembled WGS sequence"/>
</dbReference>
<name>A0A835SPH2_9CHLO</name>
<dbReference type="OrthoDB" id="544156at2759"/>
<dbReference type="Gene3D" id="1.25.40.10">
    <property type="entry name" value="Tetratricopeptide repeat domain"/>
    <property type="match status" value="1"/>
</dbReference>
<evidence type="ECO:0008006" key="4">
    <source>
        <dbReference type="Google" id="ProtNLM"/>
    </source>
</evidence>
<feature type="region of interest" description="Disordered" evidence="1">
    <location>
        <begin position="1"/>
        <end position="39"/>
    </location>
</feature>
<feature type="compositionally biased region" description="Basic and acidic residues" evidence="1">
    <location>
        <begin position="882"/>
        <end position="907"/>
    </location>
</feature>
<accession>A0A835SPH2</accession>
<evidence type="ECO:0000256" key="1">
    <source>
        <dbReference type="SAM" id="MobiDB-lite"/>
    </source>
</evidence>